<keyword evidence="1" id="KW-0812">Transmembrane</keyword>
<sequence length="291" mass="33178">MCFRYINQLFKSPNIFNIFFLYFIIINIENIKMASNYGQFGKPYKGFRQEDPVDACMPDRFLDAPWNYNLGNCKQFMAQRCSENWDNKCQVYVNNIDDVTELKQFFESMANHRFCNLNDQSKCGVVCEPFNPISQTSPKVCNTMGVDAMVNASQAIDTGLYNPVKLSPVYMGGCMKKCDKIQPSEIKEDDYSINYCLQFGFCGETLGNICKIADGNGETIQNSLLQQYCNLKKNPKSPLQRSLNPEKKSLKSSQVDIEPIKTNNTYTNNIGVISVIVVVVLLCMFILNDRK</sequence>
<accession>A0A6C0I6H0</accession>
<keyword evidence="1" id="KW-0472">Membrane</keyword>
<evidence type="ECO:0000313" key="2">
    <source>
        <dbReference type="EMBL" id="QHT88190.1"/>
    </source>
</evidence>
<keyword evidence="1" id="KW-1133">Transmembrane helix</keyword>
<protein>
    <recommendedName>
        <fullName evidence="3">Transmembrane protein</fullName>
    </recommendedName>
</protein>
<evidence type="ECO:0008006" key="3">
    <source>
        <dbReference type="Google" id="ProtNLM"/>
    </source>
</evidence>
<dbReference type="EMBL" id="MN740110">
    <property type="protein sequence ID" value="QHT88190.1"/>
    <property type="molecule type" value="Genomic_DNA"/>
</dbReference>
<evidence type="ECO:0000256" key="1">
    <source>
        <dbReference type="SAM" id="Phobius"/>
    </source>
</evidence>
<feature type="transmembrane region" description="Helical" evidence="1">
    <location>
        <begin position="270"/>
        <end position="287"/>
    </location>
</feature>
<reference evidence="2" key="1">
    <citation type="journal article" date="2020" name="Nature">
        <title>Giant virus diversity and host interactions through global metagenomics.</title>
        <authorList>
            <person name="Schulz F."/>
            <person name="Roux S."/>
            <person name="Paez-Espino D."/>
            <person name="Jungbluth S."/>
            <person name="Walsh D.A."/>
            <person name="Denef V.J."/>
            <person name="McMahon K.D."/>
            <person name="Konstantinidis K.T."/>
            <person name="Eloe-Fadrosh E.A."/>
            <person name="Kyrpides N.C."/>
            <person name="Woyke T."/>
        </authorList>
    </citation>
    <scope>NUCLEOTIDE SEQUENCE</scope>
    <source>
        <strain evidence="2">GVMAG-M-3300023184-24</strain>
    </source>
</reference>
<organism evidence="2">
    <name type="scientific">viral metagenome</name>
    <dbReference type="NCBI Taxonomy" id="1070528"/>
    <lineage>
        <taxon>unclassified sequences</taxon>
        <taxon>metagenomes</taxon>
        <taxon>organismal metagenomes</taxon>
    </lineage>
</organism>
<name>A0A6C0I6H0_9ZZZZ</name>
<dbReference type="AlphaFoldDB" id="A0A6C0I6H0"/>
<proteinExistence type="predicted"/>